<dbReference type="InterPro" id="IPR036909">
    <property type="entry name" value="Cyt_c-like_dom_sf"/>
</dbReference>
<dbReference type="GO" id="GO:0004130">
    <property type="term" value="F:cytochrome-c peroxidase activity"/>
    <property type="evidence" value="ECO:0007669"/>
    <property type="project" value="TreeGrafter"/>
</dbReference>
<evidence type="ECO:0000256" key="9">
    <source>
        <dbReference type="PIRSR" id="PIRSR000294-2"/>
    </source>
</evidence>
<gene>
    <name evidence="12" type="ORF">SAMN05216464_103212</name>
</gene>
<keyword evidence="2 8" id="KW-0349">Heme</keyword>
<evidence type="ECO:0000256" key="7">
    <source>
        <dbReference type="ARBA" id="ARBA00023004"/>
    </source>
</evidence>
<sequence>MKKFCIILFSLSVILIISQSAFKDPDPLTAAALGHKLFFDPILSRTKKISCASCHKQEFAFSDTSAVSLGVKGRKGVRNTPSAMNMSLQVAFFWDGRATTLEQQALIPLQNPIEMDLPLTTAVWRLQNNAYYRAAFQAVFHEVPDAANLAKALSAFERTLETGDSPFDDWRLNDNEAAVSESAKRGFAVFNTKGRCIQCHFGPDFNDIEFRSIGLYDEKTLRDSGRACVTKKENDLGRFKIGALRNVAITAPYMHNGMFKTLRQVIDYYNDPDKIVPHSINRDTLLKTPMNLTEQEKTDLENFLVSLTDKRFVGNLNKTRP</sequence>
<protein>
    <submittedName>
        <fullName evidence="12">Cytochrome c peroxidase</fullName>
    </submittedName>
</protein>
<keyword evidence="7 9" id="KW-0408">Iron</keyword>
<comment type="PTM">
    <text evidence="8">Binds 2 heme groups per subunit.</text>
</comment>
<dbReference type="EMBL" id="FNAI01000003">
    <property type="protein sequence ID" value="SDD97482.1"/>
    <property type="molecule type" value="Genomic_DNA"/>
</dbReference>
<dbReference type="GO" id="GO:0009055">
    <property type="term" value="F:electron transfer activity"/>
    <property type="evidence" value="ECO:0007669"/>
    <property type="project" value="InterPro"/>
</dbReference>
<evidence type="ECO:0000256" key="8">
    <source>
        <dbReference type="PIRSR" id="PIRSR000294-1"/>
    </source>
</evidence>
<name>A0A1G6Z4R7_9SPHI</name>
<feature type="binding site" description="axial binding residue" evidence="9">
    <location>
        <position position="200"/>
    </location>
    <ligand>
        <name>heme c</name>
        <dbReference type="ChEBI" id="CHEBI:61717"/>
        <label>2</label>
    </ligand>
    <ligandPart>
        <name>Fe</name>
        <dbReference type="ChEBI" id="CHEBI:18248"/>
    </ligandPart>
</feature>
<feature type="binding site" description="covalent" evidence="8">
    <location>
        <position position="51"/>
    </location>
    <ligand>
        <name>heme c</name>
        <dbReference type="ChEBI" id="CHEBI:61717"/>
        <label>1</label>
    </ligand>
</feature>
<evidence type="ECO:0000256" key="2">
    <source>
        <dbReference type="ARBA" id="ARBA00022617"/>
    </source>
</evidence>
<comment type="cofactor">
    <cofactor evidence="8">
        <name>heme</name>
        <dbReference type="ChEBI" id="CHEBI:30413"/>
    </cofactor>
    <text evidence="8">Binds 2 heme groups.</text>
</comment>
<dbReference type="GO" id="GO:0046872">
    <property type="term" value="F:metal ion binding"/>
    <property type="evidence" value="ECO:0007669"/>
    <property type="project" value="UniProtKB-KW"/>
</dbReference>
<dbReference type="PANTHER" id="PTHR30600">
    <property type="entry name" value="CYTOCHROME C PEROXIDASE-RELATED"/>
    <property type="match status" value="1"/>
</dbReference>
<keyword evidence="6" id="KW-0560">Oxidoreductase</keyword>
<evidence type="ECO:0000313" key="13">
    <source>
        <dbReference type="Proteomes" id="UP000199072"/>
    </source>
</evidence>
<comment type="subcellular location">
    <subcellularLocation>
        <location evidence="1">Periplasm</location>
    </subcellularLocation>
</comment>
<keyword evidence="13" id="KW-1185">Reference proteome</keyword>
<evidence type="ECO:0000256" key="3">
    <source>
        <dbReference type="ARBA" id="ARBA00022723"/>
    </source>
</evidence>
<feature type="chain" id="PRO_5011557295" evidence="10">
    <location>
        <begin position="24"/>
        <end position="321"/>
    </location>
</feature>
<dbReference type="PROSITE" id="PS51007">
    <property type="entry name" value="CYTC"/>
    <property type="match status" value="1"/>
</dbReference>
<feature type="binding site" description="covalent" evidence="8">
    <location>
        <position position="196"/>
    </location>
    <ligand>
        <name>heme c</name>
        <dbReference type="ChEBI" id="CHEBI:61717"/>
        <label>2</label>
    </ligand>
</feature>
<dbReference type="PANTHER" id="PTHR30600:SF10">
    <property type="entry name" value="BLL6722 PROTEIN"/>
    <property type="match status" value="1"/>
</dbReference>
<dbReference type="PIRSF" id="PIRSF000294">
    <property type="entry name" value="Cytochrome-c_peroxidase"/>
    <property type="match status" value="1"/>
</dbReference>
<dbReference type="GO" id="GO:0020037">
    <property type="term" value="F:heme binding"/>
    <property type="evidence" value="ECO:0007669"/>
    <property type="project" value="InterPro"/>
</dbReference>
<keyword evidence="12" id="KW-0575">Peroxidase</keyword>
<dbReference type="InterPro" id="IPR051395">
    <property type="entry name" value="Cytochrome_c_Peroxidase/MauG"/>
</dbReference>
<evidence type="ECO:0000256" key="5">
    <source>
        <dbReference type="ARBA" id="ARBA00022764"/>
    </source>
</evidence>
<dbReference type="InterPro" id="IPR004852">
    <property type="entry name" value="Di-haem_cyt_c_peroxidsae"/>
</dbReference>
<evidence type="ECO:0000256" key="6">
    <source>
        <dbReference type="ARBA" id="ARBA00023002"/>
    </source>
</evidence>
<evidence type="ECO:0000256" key="4">
    <source>
        <dbReference type="ARBA" id="ARBA00022729"/>
    </source>
</evidence>
<keyword evidence="3 9" id="KW-0479">Metal-binding</keyword>
<feature type="signal peptide" evidence="10">
    <location>
        <begin position="1"/>
        <end position="23"/>
    </location>
</feature>
<proteinExistence type="predicted"/>
<keyword evidence="4 10" id="KW-0732">Signal</keyword>
<dbReference type="RefSeq" id="WP_091148041.1">
    <property type="nucleotide sequence ID" value="NZ_FNAI01000003.1"/>
</dbReference>
<feature type="domain" description="Cytochrome c" evidence="11">
    <location>
        <begin position="181"/>
        <end position="308"/>
    </location>
</feature>
<reference evidence="12 13" key="1">
    <citation type="submission" date="2016-10" db="EMBL/GenBank/DDBJ databases">
        <authorList>
            <person name="de Groot N.N."/>
        </authorList>
    </citation>
    <scope>NUCLEOTIDE SEQUENCE [LARGE SCALE GENOMIC DNA]</scope>
    <source>
        <strain evidence="12 13">47C3B</strain>
    </source>
</reference>
<dbReference type="InterPro" id="IPR009056">
    <property type="entry name" value="Cyt_c-like_dom"/>
</dbReference>
<dbReference type="SUPFAM" id="SSF46626">
    <property type="entry name" value="Cytochrome c"/>
    <property type="match status" value="2"/>
</dbReference>
<dbReference type="AlphaFoldDB" id="A0A1G6Z4R7"/>
<dbReference type="Proteomes" id="UP000199072">
    <property type="component" value="Unassembled WGS sequence"/>
</dbReference>
<keyword evidence="5" id="KW-0574">Periplasm</keyword>
<dbReference type="InterPro" id="IPR026259">
    <property type="entry name" value="MauG/Cytc_peroxidase"/>
</dbReference>
<feature type="binding site" description="axial binding residue" evidence="9">
    <location>
        <position position="55"/>
    </location>
    <ligand>
        <name>heme c</name>
        <dbReference type="ChEBI" id="CHEBI:61717"/>
        <label>1</label>
    </ligand>
    <ligandPart>
        <name>Fe</name>
        <dbReference type="ChEBI" id="CHEBI:18248"/>
    </ligandPart>
</feature>
<evidence type="ECO:0000259" key="11">
    <source>
        <dbReference type="PROSITE" id="PS51007"/>
    </source>
</evidence>
<accession>A0A1G6Z4R7</accession>
<dbReference type="GO" id="GO:0042597">
    <property type="term" value="C:periplasmic space"/>
    <property type="evidence" value="ECO:0007669"/>
    <property type="project" value="UniProtKB-SubCell"/>
</dbReference>
<dbReference type="STRING" id="1391627.SAMN05216464_103212"/>
<evidence type="ECO:0000256" key="1">
    <source>
        <dbReference type="ARBA" id="ARBA00004418"/>
    </source>
</evidence>
<dbReference type="Gene3D" id="1.10.760.10">
    <property type="entry name" value="Cytochrome c-like domain"/>
    <property type="match status" value="2"/>
</dbReference>
<feature type="binding site" description="covalent" evidence="8">
    <location>
        <position position="199"/>
    </location>
    <ligand>
        <name>heme c</name>
        <dbReference type="ChEBI" id="CHEBI:61717"/>
        <label>2</label>
    </ligand>
</feature>
<dbReference type="Pfam" id="PF03150">
    <property type="entry name" value="CCP_MauG"/>
    <property type="match status" value="1"/>
</dbReference>
<evidence type="ECO:0000313" key="12">
    <source>
        <dbReference type="EMBL" id="SDD97482.1"/>
    </source>
</evidence>
<feature type="binding site" description="covalent" evidence="8">
    <location>
        <position position="54"/>
    </location>
    <ligand>
        <name>heme c</name>
        <dbReference type="ChEBI" id="CHEBI:61717"/>
        <label>1</label>
    </ligand>
</feature>
<organism evidence="12 13">
    <name type="scientific">Mucilaginibacter pineti</name>
    <dbReference type="NCBI Taxonomy" id="1391627"/>
    <lineage>
        <taxon>Bacteria</taxon>
        <taxon>Pseudomonadati</taxon>
        <taxon>Bacteroidota</taxon>
        <taxon>Sphingobacteriia</taxon>
        <taxon>Sphingobacteriales</taxon>
        <taxon>Sphingobacteriaceae</taxon>
        <taxon>Mucilaginibacter</taxon>
    </lineage>
</organism>
<evidence type="ECO:0000256" key="10">
    <source>
        <dbReference type="SAM" id="SignalP"/>
    </source>
</evidence>
<dbReference type="OrthoDB" id="9805202at2"/>